<dbReference type="GO" id="GO:0004190">
    <property type="term" value="F:aspartic-type endopeptidase activity"/>
    <property type="evidence" value="ECO:0007669"/>
    <property type="project" value="UniProtKB-KW"/>
</dbReference>
<dbReference type="GeneID" id="38775523"/>
<dbReference type="RefSeq" id="XP_027609519.1">
    <property type="nucleotide sequence ID" value="XM_027753718.1"/>
</dbReference>
<dbReference type="Proteomes" id="UP000287166">
    <property type="component" value="Unassembled WGS sequence"/>
</dbReference>
<feature type="region of interest" description="Disordered" evidence="4">
    <location>
        <begin position="448"/>
        <end position="526"/>
    </location>
</feature>
<dbReference type="SUPFAM" id="SSF50630">
    <property type="entry name" value="Acid proteases"/>
    <property type="match status" value="1"/>
</dbReference>
<keyword evidence="2 3" id="KW-0064">Aspartyl protease</keyword>
<feature type="region of interest" description="Disordered" evidence="4">
    <location>
        <begin position="578"/>
        <end position="600"/>
    </location>
</feature>
<proteinExistence type="inferred from homology"/>
<comment type="similarity">
    <text evidence="1 3">Belongs to the peptidase A1 family.</text>
</comment>
<keyword evidence="3 8" id="KW-0645">Protease</keyword>
<reference evidence="8 9" key="1">
    <citation type="journal article" date="2018" name="Sci. Rep.">
        <title>Genome sequence of the cauliflower mushroom Sparassis crispa (Hanabiratake) and its association with beneficial usage.</title>
        <authorList>
            <person name="Kiyama R."/>
            <person name="Furutani Y."/>
            <person name="Kawaguchi K."/>
            <person name="Nakanishi T."/>
        </authorList>
    </citation>
    <scope>NUCLEOTIDE SEQUENCE [LARGE SCALE GENOMIC DNA]</scope>
</reference>
<feature type="chain" id="PRO_5019250201" evidence="6">
    <location>
        <begin position="20"/>
        <end position="600"/>
    </location>
</feature>
<organism evidence="8 9">
    <name type="scientific">Sparassis crispa</name>
    <dbReference type="NCBI Taxonomy" id="139825"/>
    <lineage>
        <taxon>Eukaryota</taxon>
        <taxon>Fungi</taxon>
        <taxon>Dikarya</taxon>
        <taxon>Basidiomycota</taxon>
        <taxon>Agaricomycotina</taxon>
        <taxon>Agaricomycetes</taxon>
        <taxon>Polyporales</taxon>
        <taxon>Sparassidaceae</taxon>
        <taxon>Sparassis</taxon>
    </lineage>
</organism>
<evidence type="ECO:0000313" key="8">
    <source>
        <dbReference type="EMBL" id="GBE78606.1"/>
    </source>
</evidence>
<dbReference type="PROSITE" id="PS00141">
    <property type="entry name" value="ASP_PROTEASE"/>
    <property type="match status" value="1"/>
</dbReference>
<dbReference type="PANTHER" id="PTHR47966:SF57">
    <property type="entry name" value="PEPTIDASE A1 DOMAIN-CONTAINING PROTEIN"/>
    <property type="match status" value="1"/>
</dbReference>
<evidence type="ECO:0000259" key="7">
    <source>
        <dbReference type="PROSITE" id="PS51767"/>
    </source>
</evidence>
<evidence type="ECO:0000256" key="6">
    <source>
        <dbReference type="SAM" id="SignalP"/>
    </source>
</evidence>
<feature type="transmembrane region" description="Helical" evidence="5">
    <location>
        <begin position="536"/>
        <end position="557"/>
    </location>
</feature>
<feature type="compositionally biased region" description="Low complexity" evidence="4">
    <location>
        <begin position="479"/>
        <end position="526"/>
    </location>
</feature>
<keyword evidence="5" id="KW-1133">Transmembrane helix</keyword>
<feature type="compositionally biased region" description="Low complexity" evidence="4">
    <location>
        <begin position="450"/>
        <end position="471"/>
    </location>
</feature>
<keyword evidence="6" id="KW-0732">Signal</keyword>
<dbReference type="Gene3D" id="2.40.70.10">
    <property type="entry name" value="Acid Proteases"/>
    <property type="match status" value="2"/>
</dbReference>
<dbReference type="InParanoid" id="A0A401G8V3"/>
<keyword evidence="3" id="KW-0378">Hydrolase</keyword>
<evidence type="ECO:0000313" key="9">
    <source>
        <dbReference type="Proteomes" id="UP000287166"/>
    </source>
</evidence>
<evidence type="ECO:0000256" key="1">
    <source>
        <dbReference type="ARBA" id="ARBA00007447"/>
    </source>
</evidence>
<dbReference type="GO" id="GO:0006508">
    <property type="term" value="P:proteolysis"/>
    <property type="evidence" value="ECO:0007669"/>
    <property type="project" value="UniProtKB-KW"/>
</dbReference>
<dbReference type="AlphaFoldDB" id="A0A401G8V3"/>
<name>A0A401G8V3_9APHY</name>
<dbReference type="InterPro" id="IPR033121">
    <property type="entry name" value="PEPTIDASE_A1"/>
</dbReference>
<dbReference type="InterPro" id="IPR001969">
    <property type="entry name" value="Aspartic_peptidase_AS"/>
</dbReference>
<dbReference type="PRINTS" id="PR00792">
    <property type="entry name" value="PEPSIN"/>
</dbReference>
<evidence type="ECO:0000256" key="5">
    <source>
        <dbReference type="SAM" id="Phobius"/>
    </source>
</evidence>
<dbReference type="Pfam" id="PF00026">
    <property type="entry name" value="Asp"/>
    <property type="match status" value="1"/>
</dbReference>
<feature type="domain" description="Peptidase A1" evidence="7">
    <location>
        <begin position="56"/>
        <end position="383"/>
    </location>
</feature>
<dbReference type="OrthoDB" id="771136at2759"/>
<protein>
    <submittedName>
        <fullName evidence="8">Acid protease</fullName>
    </submittedName>
</protein>
<dbReference type="PROSITE" id="PS51767">
    <property type="entry name" value="PEPTIDASE_A1"/>
    <property type="match status" value="1"/>
</dbReference>
<keyword evidence="9" id="KW-1185">Reference proteome</keyword>
<comment type="caution">
    <text evidence="8">The sequence shown here is derived from an EMBL/GenBank/DDBJ whole genome shotgun (WGS) entry which is preliminary data.</text>
</comment>
<keyword evidence="5" id="KW-0472">Membrane</keyword>
<evidence type="ECO:0000256" key="4">
    <source>
        <dbReference type="SAM" id="MobiDB-lite"/>
    </source>
</evidence>
<evidence type="ECO:0000256" key="3">
    <source>
        <dbReference type="RuleBase" id="RU000454"/>
    </source>
</evidence>
<evidence type="ECO:0000256" key="2">
    <source>
        <dbReference type="ARBA" id="ARBA00022750"/>
    </source>
</evidence>
<gene>
    <name evidence="8" type="ORF">SCP_0114950</name>
</gene>
<dbReference type="STRING" id="139825.A0A401G8V3"/>
<dbReference type="InterPro" id="IPR021109">
    <property type="entry name" value="Peptidase_aspartic_dom_sf"/>
</dbReference>
<accession>A0A401G8V3</accession>
<dbReference type="PANTHER" id="PTHR47966">
    <property type="entry name" value="BETA-SITE APP-CLEAVING ENZYME, ISOFORM A-RELATED"/>
    <property type="match status" value="1"/>
</dbReference>
<feature type="signal peptide" evidence="6">
    <location>
        <begin position="1"/>
        <end position="19"/>
    </location>
</feature>
<keyword evidence="5" id="KW-0812">Transmembrane</keyword>
<sequence>MFAGLVFLSLSSLLATGHALKFPVQRRAASHSDTVVVTNPANANNVGFSDAWQAYGLYTITVYVQGQPFQVQLDTGSSDLWIDTSNVTIDGFIDTGYNSTDIYADSTESSGPIVMANVSVGEFLVEGQAMINAIDSNATAAGADVGLLGIGPPLASQIFWQLLNSSYSGMPFLNNVFNYHPDEQAFITLLLTRSNIGITEGGVFSISELVVDYASILDTPQLPVHSDTDFLTFMDGIYVNGEFLTGHSMGVNGTSANAIPNENQTLVVLDSGTTLIPAPQYYVDAIYGNIPGANFSSTMNTYEVPCSTKLNISMLFGDILVPIDPIDATMVNVTDDGSVQCFGTFAYMFDGTPLDFLLGDTFLRNVYSLFYYGNWTAASVGTAPYMQVLPLTDPDAAWANFDALNLQRIGQLEWQQMQANANITSSYAEAASMSVTYSLAPPSAVRTSISSVPPSSVPSTSVFPSSATPSSSPSPPFSNSPSSPSSNSPSSNSANSSPATPSSTPGSAVRPNADLASSSSGDSSSVNLSGLTRNSYIIMGLIGGVLVLLIGVLIKLVKDSRNQQYRAVPNIIRPPMHFNDKPYEPESEEFTTPYDDPARR</sequence>
<dbReference type="InterPro" id="IPR001461">
    <property type="entry name" value="Aspartic_peptidase_A1"/>
</dbReference>
<dbReference type="EMBL" id="BFAD01000001">
    <property type="protein sequence ID" value="GBE78606.1"/>
    <property type="molecule type" value="Genomic_DNA"/>
</dbReference>